<dbReference type="AlphaFoldDB" id="A0A381UNW9"/>
<evidence type="ECO:0008006" key="4">
    <source>
        <dbReference type="Google" id="ProtNLM"/>
    </source>
</evidence>
<dbReference type="GO" id="GO:0016878">
    <property type="term" value="F:acid-thiol ligase activity"/>
    <property type="evidence" value="ECO:0007669"/>
    <property type="project" value="UniProtKB-ARBA"/>
</dbReference>
<dbReference type="PANTHER" id="PTHR43767:SF1">
    <property type="entry name" value="NONRIBOSOMAL PEPTIDE SYNTHASE PES1 (EUROFUNG)-RELATED"/>
    <property type="match status" value="1"/>
</dbReference>
<reference evidence="3" key="1">
    <citation type="submission" date="2018-05" db="EMBL/GenBank/DDBJ databases">
        <authorList>
            <person name="Lanie J.A."/>
            <person name="Ng W.-L."/>
            <person name="Kazmierczak K.M."/>
            <person name="Andrzejewski T.M."/>
            <person name="Davidsen T.M."/>
            <person name="Wayne K.J."/>
            <person name="Tettelin H."/>
            <person name="Glass J.I."/>
            <person name="Rusch D."/>
            <person name="Podicherti R."/>
            <person name="Tsui H.-C.T."/>
            <person name="Winkler M.E."/>
        </authorList>
    </citation>
    <scope>NUCLEOTIDE SEQUENCE</scope>
</reference>
<gene>
    <name evidence="3" type="ORF">METZ01_LOCUS82719</name>
</gene>
<proteinExistence type="predicted"/>
<dbReference type="Pfam" id="PF00501">
    <property type="entry name" value="AMP-binding"/>
    <property type="match status" value="1"/>
</dbReference>
<dbReference type="InterPro" id="IPR042099">
    <property type="entry name" value="ANL_N_sf"/>
</dbReference>
<protein>
    <recommendedName>
        <fullName evidence="4">AMP-dependent synthetase/ligase domain-containing protein</fullName>
    </recommendedName>
</protein>
<feature type="domain" description="AMP-binding enzyme C-terminal" evidence="2">
    <location>
        <begin position="420"/>
        <end position="496"/>
    </location>
</feature>
<dbReference type="Gene3D" id="3.40.50.12780">
    <property type="entry name" value="N-terminal domain of ligase-like"/>
    <property type="match status" value="1"/>
</dbReference>
<evidence type="ECO:0000313" key="3">
    <source>
        <dbReference type="EMBL" id="SVA29865.1"/>
    </source>
</evidence>
<dbReference type="InterPro" id="IPR045851">
    <property type="entry name" value="AMP-bd_C_sf"/>
</dbReference>
<dbReference type="InterPro" id="IPR025110">
    <property type="entry name" value="AMP-bd_C"/>
</dbReference>
<dbReference type="InterPro" id="IPR050237">
    <property type="entry name" value="ATP-dep_AMP-bd_enzyme"/>
</dbReference>
<sequence>MNLGLTLTQSALKWPEKTALVFEGRSWTYREWNREVNRAANAFAGHGISRGDRVAFLTWNLPEQVTAFYGLLKIGGVPVPINYRLAPNEVKFIVNDCGARLFVFEEALRDLVMPILDELPSVERCIYIGDSPQKDEVPFQDFIKPASDREPPIGAGFNDAAFIMYTSGTTGLPKGVVRTHLAELFGSMTMAQECGFRQDDSILNNKPLFHIAQLQLQFLPFVHLGATNVLTRGFDVEETLSLVESERLTCLHGVPTQMVMMVQADLSKYDLSSLRCGFYGGQTLADDVTRKCMTLFPDLFLNVYGFTEGLTVNACDYRRHPDKLGSVGQAAINMEVRIVRTGATEPDDVVAPGEIGELIARGPSIMKEYFRQPERTAAALRKGWYFSGDAAYSDEAGFVTVMGRLDHTIKTGGENVHPSEVENVLFDHQAIADAAVVGLPSSKWGQAVCAAITPKDPELTADALDQYCRESPDLADFKRPRHYFFLDEIPSNSTGKVERGRLKEKLLGLLERPLD</sequence>
<name>A0A381UNW9_9ZZZZ</name>
<dbReference type="SUPFAM" id="SSF56801">
    <property type="entry name" value="Acetyl-CoA synthetase-like"/>
    <property type="match status" value="1"/>
</dbReference>
<feature type="domain" description="AMP-dependent synthetase/ligase" evidence="1">
    <location>
        <begin position="8"/>
        <end position="370"/>
    </location>
</feature>
<evidence type="ECO:0000259" key="1">
    <source>
        <dbReference type="Pfam" id="PF00501"/>
    </source>
</evidence>
<dbReference type="Gene3D" id="3.30.300.30">
    <property type="match status" value="1"/>
</dbReference>
<dbReference type="InterPro" id="IPR000873">
    <property type="entry name" value="AMP-dep_synth/lig_dom"/>
</dbReference>
<dbReference type="InterPro" id="IPR020845">
    <property type="entry name" value="AMP-binding_CS"/>
</dbReference>
<dbReference type="EMBL" id="UINC01006824">
    <property type="protein sequence ID" value="SVA29865.1"/>
    <property type="molecule type" value="Genomic_DNA"/>
</dbReference>
<dbReference type="PROSITE" id="PS00455">
    <property type="entry name" value="AMP_BINDING"/>
    <property type="match status" value="1"/>
</dbReference>
<evidence type="ECO:0000259" key="2">
    <source>
        <dbReference type="Pfam" id="PF13193"/>
    </source>
</evidence>
<dbReference type="Pfam" id="PF13193">
    <property type="entry name" value="AMP-binding_C"/>
    <property type="match status" value="1"/>
</dbReference>
<dbReference type="PANTHER" id="PTHR43767">
    <property type="entry name" value="LONG-CHAIN-FATTY-ACID--COA LIGASE"/>
    <property type="match status" value="1"/>
</dbReference>
<organism evidence="3">
    <name type="scientific">marine metagenome</name>
    <dbReference type="NCBI Taxonomy" id="408172"/>
    <lineage>
        <taxon>unclassified sequences</taxon>
        <taxon>metagenomes</taxon>
        <taxon>ecological metagenomes</taxon>
    </lineage>
</organism>
<accession>A0A381UNW9</accession>